<protein>
    <submittedName>
        <fullName evidence="8">EamA family transporter</fullName>
    </submittedName>
</protein>
<dbReference type="PANTHER" id="PTHR32322">
    <property type="entry name" value="INNER MEMBRANE TRANSPORTER"/>
    <property type="match status" value="1"/>
</dbReference>
<feature type="transmembrane region" description="Helical" evidence="6">
    <location>
        <begin position="228"/>
        <end position="246"/>
    </location>
</feature>
<feature type="transmembrane region" description="Helical" evidence="6">
    <location>
        <begin position="280"/>
        <end position="298"/>
    </location>
</feature>
<keyword evidence="3 6" id="KW-0812">Transmembrane</keyword>
<reference evidence="9" key="1">
    <citation type="submission" date="2021-03" db="EMBL/GenBank/DDBJ databases">
        <title>Assistant Professor.</title>
        <authorList>
            <person name="Huq M.A."/>
        </authorList>
    </citation>
    <scope>NUCLEOTIDE SEQUENCE [LARGE SCALE GENOMIC DNA]</scope>
    <source>
        <strain evidence="9">MAH-28</strain>
    </source>
</reference>
<sequence length="301" mass="33122">MKSGSNKTKLILALCLVYVLWGSTYLGVKIVTEVLPPFFLSIVRFIFAGSIMLAIGFAVEKEMPTRRQWRNAAWIGVLLIGMGNSSVALALKYMPSGLVALFIAALPAWFIGLDWLFFSREKPKPLTLWGLVLGFVGLFCIFDPFYLVHPDTVVRNYPLWPILVLTAGSIAWSFGSLLSPRLDTPRQLTSSGIQMLSGVVCSVMLSAALEHDQWEAFNAMTTRTWTAIAYLVVFGSLVGYTAYSWLVNNAPARLSATYAYVNPVVALILGWIFLGETLNTHAFIGSAIVIAGVVLMTVRKK</sequence>
<accession>A0ABS3YJT9</accession>
<keyword evidence="5 6" id="KW-0472">Membrane</keyword>
<evidence type="ECO:0000259" key="7">
    <source>
        <dbReference type="Pfam" id="PF00892"/>
    </source>
</evidence>
<evidence type="ECO:0000256" key="6">
    <source>
        <dbReference type="SAM" id="Phobius"/>
    </source>
</evidence>
<evidence type="ECO:0000256" key="2">
    <source>
        <dbReference type="ARBA" id="ARBA00007362"/>
    </source>
</evidence>
<comment type="caution">
    <text evidence="8">The sequence shown here is derived from an EMBL/GenBank/DDBJ whole genome shotgun (WGS) entry which is preliminary data.</text>
</comment>
<feature type="transmembrane region" description="Helical" evidence="6">
    <location>
        <begin position="191"/>
        <end position="208"/>
    </location>
</feature>
<dbReference type="Proteomes" id="UP000679126">
    <property type="component" value="Unassembled WGS sequence"/>
</dbReference>
<feature type="domain" description="EamA" evidence="7">
    <location>
        <begin position="10"/>
        <end position="142"/>
    </location>
</feature>
<feature type="transmembrane region" description="Helical" evidence="6">
    <location>
        <begin position="128"/>
        <end position="147"/>
    </location>
</feature>
<dbReference type="RefSeq" id="WP_209147521.1">
    <property type="nucleotide sequence ID" value="NZ_JAGHKP010000003.1"/>
</dbReference>
<dbReference type="InterPro" id="IPR037185">
    <property type="entry name" value="EmrE-like"/>
</dbReference>
<feature type="transmembrane region" description="Helical" evidence="6">
    <location>
        <begin position="97"/>
        <end position="116"/>
    </location>
</feature>
<dbReference type="PANTHER" id="PTHR32322:SF2">
    <property type="entry name" value="EAMA DOMAIN-CONTAINING PROTEIN"/>
    <property type="match status" value="1"/>
</dbReference>
<gene>
    <name evidence="8" type="ORF">J7I43_19415</name>
</gene>
<dbReference type="EMBL" id="JAGHKP010000003">
    <property type="protein sequence ID" value="MBO9154404.1"/>
    <property type="molecule type" value="Genomic_DNA"/>
</dbReference>
<evidence type="ECO:0000256" key="4">
    <source>
        <dbReference type="ARBA" id="ARBA00022989"/>
    </source>
</evidence>
<dbReference type="InterPro" id="IPR000620">
    <property type="entry name" value="EamA_dom"/>
</dbReference>
<feature type="transmembrane region" description="Helical" evidence="6">
    <location>
        <begin position="159"/>
        <end position="179"/>
    </location>
</feature>
<organism evidence="8 9">
    <name type="scientific">Chitinophaga chungangae</name>
    <dbReference type="NCBI Taxonomy" id="2821488"/>
    <lineage>
        <taxon>Bacteria</taxon>
        <taxon>Pseudomonadati</taxon>
        <taxon>Bacteroidota</taxon>
        <taxon>Chitinophagia</taxon>
        <taxon>Chitinophagales</taxon>
        <taxon>Chitinophagaceae</taxon>
        <taxon>Chitinophaga</taxon>
    </lineage>
</organism>
<comment type="subcellular location">
    <subcellularLocation>
        <location evidence="1">Membrane</location>
        <topology evidence="1">Multi-pass membrane protein</topology>
    </subcellularLocation>
</comment>
<keyword evidence="9" id="KW-1185">Reference proteome</keyword>
<feature type="transmembrane region" description="Helical" evidence="6">
    <location>
        <begin position="38"/>
        <end position="59"/>
    </location>
</feature>
<proteinExistence type="inferred from homology"/>
<keyword evidence="4 6" id="KW-1133">Transmembrane helix</keyword>
<feature type="transmembrane region" description="Helical" evidence="6">
    <location>
        <begin position="71"/>
        <end position="91"/>
    </location>
</feature>
<dbReference type="InterPro" id="IPR050638">
    <property type="entry name" value="AA-Vitamin_Transporters"/>
</dbReference>
<dbReference type="Pfam" id="PF00892">
    <property type="entry name" value="EamA"/>
    <property type="match status" value="2"/>
</dbReference>
<evidence type="ECO:0000313" key="8">
    <source>
        <dbReference type="EMBL" id="MBO9154404.1"/>
    </source>
</evidence>
<evidence type="ECO:0000256" key="5">
    <source>
        <dbReference type="ARBA" id="ARBA00023136"/>
    </source>
</evidence>
<dbReference type="SUPFAM" id="SSF103481">
    <property type="entry name" value="Multidrug resistance efflux transporter EmrE"/>
    <property type="match status" value="2"/>
</dbReference>
<name>A0ABS3YJT9_9BACT</name>
<comment type="similarity">
    <text evidence="2">Belongs to the EamA transporter family.</text>
</comment>
<feature type="transmembrane region" description="Helical" evidence="6">
    <location>
        <begin position="258"/>
        <end position="274"/>
    </location>
</feature>
<feature type="domain" description="EamA" evidence="7">
    <location>
        <begin position="160"/>
        <end position="297"/>
    </location>
</feature>
<dbReference type="Gene3D" id="1.10.3730.20">
    <property type="match status" value="1"/>
</dbReference>
<evidence type="ECO:0000256" key="1">
    <source>
        <dbReference type="ARBA" id="ARBA00004141"/>
    </source>
</evidence>
<evidence type="ECO:0000313" key="9">
    <source>
        <dbReference type="Proteomes" id="UP000679126"/>
    </source>
</evidence>
<evidence type="ECO:0000256" key="3">
    <source>
        <dbReference type="ARBA" id="ARBA00022692"/>
    </source>
</evidence>